<accession>A0A5S3WKK1</accession>
<evidence type="ECO:0000256" key="1">
    <source>
        <dbReference type="ARBA" id="ARBA00004651"/>
    </source>
</evidence>
<name>A0A5S3WKK1_9GAMM</name>
<evidence type="ECO:0000313" key="8">
    <source>
        <dbReference type="Proteomes" id="UP000310249"/>
    </source>
</evidence>
<dbReference type="AlphaFoldDB" id="A0A5S3WKK1"/>
<reference evidence="7 8" key="1">
    <citation type="submission" date="2018-01" db="EMBL/GenBank/DDBJ databases">
        <authorList>
            <person name="Paulsen S."/>
            <person name="Gram L.K."/>
        </authorList>
    </citation>
    <scope>NUCLEOTIDE SEQUENCE [LARGE SCALE GENOMIC DNA]</scope>
    <source>
        <strain evidence="7 8">S2676</strain>
    </source>
</reference>
<comment type="subcellular location">
    <subcellularLocation>
        <location evidence="1">Cell membrane</location>
        <topology evidence="1">Multi-pass membrane protein</topology>
    </subcellularLocation>
</comment>
<evidence type="ECO:0000256" key="3">
    <source>
        <dbReference type="ARBA" id="ARBA00022692"/>
    </source>
</evidence>
<keyword evidence="3 6" id="KW-0812">Transmembrane</keyword>
<evidence type="ECO:0000256" key="2">
    <source>
        <dbReference type="ARBA" id="ARBA00022475"/>
    </source>
</evidence>
<dbReference type="PANTHER" id="PTHR33931:SF2">
    <property type="entry name" value="HOLIN-LIKE PROTEIN CIDA"/>
    <property type="match status" value="1"/>
</dbReference>
<feature type="transmembrane region" description="Helical" evidence="6">
    <location>
        <begin position="88"/>
        <end position="107"/>
    </location>
</feature>
<reference evidence="8" key="2">
    <citation type="submission" date="2019-06" db="EMBL/GenBank/DDBJ databases">
        <title>Co-occurence of chitin degradation, pigmentation and bioactivity in marine Pseudoalteromonas.</title>
        <authorList>
            <person name="Sonnenschein E.C."/>
            <person name="Bech P.K."/>
        </authorList>
    </citation>
    <scope>NUCLEOTIDE SEQUENCE [LARGE SCALE GENOMIC DNA]</scope>
    <source>
        <strain evidence="8">S2676</strain>
    </source>
</reference>
<dbReference type="GO" id="GO:0005886">
    <property type="term" value="C:plasma membrane"/>
    <property type="evidence" value="ECO:0007669"/>
    <property type="project" value="UniProtKB-SubCell"/>
</dbReference>
<evidence type="ECO:0000256" key="6">
    <source>
        <dbReference type="SAM" id="Phobius"/>
    </source>
</evidence>
<dbReference type="OrthoDB" id="385012at2"/>
<feature type="transmembrane region" description="Helical" evidence="6">
    <location>
        <begin position="63"/>
        <end position="82"/>
    </location>
</feature>
<dbReference type="EMBL" id="PNCI01000035">
    <property type="protein sequence ID" value="TMP27377.1"/>
    <property type="molecule type" value="Genomic_DNA"/>
</dbReference>
<evidence type="ECO:0000256" key="5">
    <source>
        <dbReference type="ARBA" id="ARBA00023136"/>
    </source>
</evidence>
<evidence type="ECO:0000256" key="4">
    <source>
        <dbReference type="ARBA" id="ARBA00022989"/>
    </source>
</evidence>
<gene>
    <name evidence="7" type="ORF">CWB99_15380</name>
</gene>
<dbReference type="PANTHER" id="PTHR33931">
    <property type="entry name" value="HOLIN-LIKE PROTEIN CIDA-RELATED"/>
    <property type="match status" value="1"/>
</dbReference>
<sequence>MMITLRFIASLSILIGCLWAARLITAALALSLPAPLLGMLLLFGLLQSGILKSKYLLPSCGPILKYMALFFIPAGVGLISYLEVFSHNAWLLVSILLLVPVLGLVVTGKLASLGRYHD</sequence>
<protein>
    <submittedName>
        <fullName evidence="7">CidA/LrgA family protein</fullName>
    </submittedName>
</protein>
<dbReference type="InterPro" id="IPR005538">
    <property type="entry name" value="LrgA/CidA"/>
</dbReference>
<keyword evidence="2" id="KW-1003">Cell membrane</keyword>
<dbReference type="Proteomes" id="UP000310249">
    <property type="component" value="Unassembled WGS sequence"/>
</dbReference>
<feature type="transmembrane region" description="Helical" evidence="6">
    <location>
        <begin position="30"/>
        <end position="51"/>
    </location>
</feature>
<dbReference type="PROSITE" id="PS51257">
    <property type="entry name" value="PROKAR_LIPOPROTEIN"/>
    <property type="match status" value="1"/>
</dbReference>
<dbReference type="Pfam" id="PF03788">
    <property type="entry name" value="LrgA"/>
    <property type="match status" value="1"/>
</dbReference>
<organism evidence="7 8">
    <name type="scientific">Pseudoalteromonas rubra</name>
    <dbReference type="NCBI Taxonomy" id="43658"/>
    <lineage>
        <taxon>Bacteria</taxon>
        <taxon>Pseudomonadati</taxon>
        <taxon>Pseudomonadota</taxon>
        <taxon>Gammaproteobacteria</taxon>
        <taxon>Alteromonadales</taxon>
        <taxon>Pseudoalteromonadaceae</taxon>
        <taxon>Pseudoalteromonas</taxon>
    </lineage>
</organism>
<evidence type="ECO:0000313" key="7">
    <source>
        <dbReference type="EMBL" id="TMP27377.1"/>
    </source>
</evidence>
<dbReference type="RefSeq" id="WP_138549758.1">
    <property type="nucleotide sequence ID" value="NZ_PNCH01000003.1"/>
</dbReference>
<keyword evidence="4 6" id="KW-1133">Transmembrane helix</keyword>
<proteinExistence type="predicted"/>
<comment type="caution">
    <text evidence="7">The sequence shown here is derived from an EMBL/GenBank/DDBJ whole genome shotgun (WGS) entry which is preliminary data.</text>
</comment>
<keyword evidence="5 6" id="KW-0472">Membrane</keyword>